<evidence type="ECO:0000313" key="2">
    <source>
        <dbReference type="Proteomes" id="UP000008367"/>
    </source>
</evidence>
<reference evidence="1 2" key="1">
    <citation type="submission" date="2012-10" db="EMBL/GenBank/DDBJ databases">
        <title>Genome sequence of Vibrio Cholerae HENC-02.</title>
        <authorList>
            <person name="Eppinger M."/>
            <person name="Hasan N.A."/>
            <person name="Sengamalay N."/>
            <person name="Hine E."/>
            <person name="Su Q."/>
            <person name="Daugherty S.C."/>
            <person name="Young S."/>
            <person name="Sadzewicz L."/>
            <person name="Tallon L."/>
            <person name="Cebula T.A."/>
            <person name="Ravel J."/>
            <person name="Colwell R.R."/>
        </authorList>
    </citation>
    <scope>NUCLEOTIDE SEQUENCE [LARGE SCALE GENOMIC DNA]</scope>
    <source>
        <strain evidence="1 2">HENC-02</strain>
    </source>
</reference>
<dbReference type="Proteomes" id="UP000008367">
    <property type="component" value="Unassembled WGS sequence"/>
</dbReference>
<accession>A0A454CSQ4</accession>
<name>A0A454CSQ4_VIBHA</name>
<organism evidence="1 2">
    <name type="scientific">Vibrio harveyi</name>
    <name type="common">Beneckea harveyi</name>
    <dbReference type="NCBI Taxonomy" id="669"/>
    <lineage>
        <taxon>Bacteria</taxon>
        <taxon>Pseudomonadati</taxon>
        <taxon>Pseudomonadota</taxon>
        <taxon>Gammaproteobacteria</taxon>
        <taxon>Vibrionales</taxon>
        <taxon>Vibrionaceae</taxon>
        <taxon>Vibrio</taxon>
    </lineage>
</organism>
<evidence type="ECO:0000313" key="1">
    <source>
        <dbReference type="EMBL" id="EKM29422.1"/>
    </source>
</evidence>
<feature type="non-terminal residue" evidence="1">
    <location>
        <position position="12"/>
    </location>
</feature>
<dbReference type="EMBL" id="AJSR01002090">
    <property type="protein sequence ID" value="EKM29422.1"/>
    <property type="molecule type" value="Genomic_DNA"/>
</dbReference>
<comment type="caution">
    <text evidence="1">The sequence shown here is derived from an EMBL/GenBank/DDBJ whole genome shotgun (WGS) entry which is preliminary data.</text>
</comment>
<protein>
    <submittedName>
        <fullName evidence="1">Uncharacterized protein</fullName>
    </submittedName>
</protein>
<gene>
    <name evidence="1" type="ORF">VCHENC02_4763A</name>
</gene>
<sequence length="12" mass="1364">MSGLIITNEEEQ</sequence>
<proteinExistence type="predicted"/>